<evidence type="ECO:0000313" key="2">
    <source>
        <dbReference type="Proteomes" id="UP000600139"/>
    </source>
</evidence>
<comment type="caution">
    <text evidence="1">The sequence shown here is derived from an EMBL/GenBank/DDBJ whole genome shotgun (WGS) entry which is preliminary data.</text>
</comment>
<dbReference type="Proteomes" id="UP000600139">
    <property type="component" value="Unassembled WGS sequence"/>
</dbReference>
<protein>
    <submittedName>
        <fullName evidence="1">Uncharacterized protein</fullName>
    </submittedName>
</protein>
<gene>
    <name evidence="1" type="ORF">JIN84_16135</name>
</gene>
<dbReference type="RefSeq" id="WP_200352103.1">
    <property type="nucleotide sequence ID" value="NZ_BAABHZ010000001.1"/>
</dbReference>
<proteinExistence type="predicted"/>
<keyword evidence="2" id="KW-1185">Reference proteome</keyword>
<name>A0A934R8G6_9BACT</name>
<dbReference type="AlphaFoldDB" id="A0A934R8G6"/>
<accession>A0A934R8G6</accession>
<evidence type="ECO:0000313" key="1">
    <source>
        <dbReference type="EMBL" id="MBK1817150.1"/>
    </source>
</evidence>
<organism evidence="1 2">
    <name type="scientific">Luteolibacter yonseiensis</name>
    <dbReference type="NCBI Taxonomy" id="1144680"/>
    <lineage>
        <taxon>Bacteria</taxon>
        <taxon>Pseudomonadati</taxon>
        <taxon>Verrucomicrobiota</taxon>
        <taxon>Verrucomicrobiia</taxon>
        <taxon>Verrucomicrobiales</taxon>
        <taxon>Verrucomicrobiaceae</taxon>
        <taxon>Luteolibacter</taxon>
    </lineage>
</organism>
<sequence length="89" mass="10038">MFPGKNDRPYFDAWLRRTGRQFAVSGRLTETAMALAKSEGGTVDEWRARLRIILEGNEVPSLDLLMLIDKLLARTSKNKPAGDSQDLLF</sequence>
<reference evidence="1" key="1">
    <citation type="submission" date="2021-01" db="EMBL/GenBank/DDBJ databases">
        <title>Modified the classification status of verrucomicrobia.</title>
        <authorList>
            <person name="Feng X."/>
        </authorList>
    </citation>
    <scope>NUCLEOTIDE SEQUENCE</scope>
    <source>
        <strain evidence="1">JCM 18052</strain>
    </source>
</reference>
<dbReference type="EMBL" id="JAENIK010000012">
    <property type="protein sequence ID" value="MBK1817150.1"/>
    <property type="molecule type" value="Genomic_DNA"/>
</dbReference>